<feature type="region of interest" description="Disordered" evidence="12">
    <location>
        <begin position="93"/>
        <end position="125"/>
    </location>
</feature>
<comment type="function">
    <text evidence="6">ppGpp hydrolyzing enzyme involved in starvation response.</text>
</comment>
<evidence type="ECO:0000256" key="1">
    <source>
        <dbReference type="ARBA" id="ARBA00001936"/>
    </source>
</evidence>
<comment type="caution">
    <text evidence="14">The sequence shown here is derived from an EMBL/GenBank/DDBJ whole genome shotgun (WGS) entry which is preliminary data.</text>
</comment>
<evidence type="ECO:0000256" key="9">
    <source>
        <dbReference type="ARBA" id="ARBA00041464"/>
    </source>
</evidence>
<proteinExistence type="inferred from homology"/>
<evidence type="ECO:0000256" key="5">
    <source>
        <dbReference type="ARBA" id="ARBA00024387"/>
    </source>
</evidence>
<dbReference type="OrthoDB" id="430679at2759"/>
<sequence>MDVRLLLNPEEVVNEDDNAYADSRSPVEPLHIPRMINNLPVPSIHGVPLPPLATHSSYPNMPTIGPELSPRASHDIPPISLAIPPIHVPMPPNYPSLNANASSQRARPRMSPASPQHEPTHQRVNPSVPPHLQHLILPPIAPQLYSNNTIQPLSNLQRNYTQTYHYQDSSNNHYQNTNPPNTIYNHPANVHQTLQSPMLPYQCTAPAAIQQFDPNRILLPPEPQRAFKLTGMDASGTILKAVNFAAIKHRDQRRKDLEKTPYINHPIGVANILYLEGSVTDVVILQAAILHDTVEDTETTFEELEAEFGPEVCSVVKECTDDKSLPKEERKRLQVVNAPHKSLRAKQVKMADKIYNLRDLERCTPEGWSAERVSEYFKWAKKVTDGLYIKRGFQVNRLLLS</sequence>
<dbReference type="EMBL" id="QEAO01000004">
    <property type="protein sequence ID" value="TPX36526.1"/>
    <property type="molecule type" value="Genomic_DNA"/>
</dbReference>
<organism evidence="14 15">
    <name type="scientific">Synchytrium microbalum</name>
    <dbReference type="NCBI Taxonomy" id="1806994"/>
    <lineage>
        <taxon>Eukaryota</taxon>
        <taxon>Fungi</taxon>
        <taxon>Fungi incertae sedis</taxon>
        <taxon>Chytridiomycota</taxon>
        <taxon>Chytridiomycota incertae sedis</taxon>
        <taxon>Chytridiomycetes</taxon>
        <taxon>Synchytriales</taxon>
        <taxon>Synchytriaceae</taxon>
        <taxon>Synchytrium</taxon>
    </lineage>
</organism>
<dbReference type="Gene3D" id="1.10.3210.10">
    <property type="entry name" value="Hypothetical protein af1432"/>
    <property type="match status" value="1"/>
</dbReference>
<comment type="cofactor">
    <cofactor evidence="1">
        <name>Mn(2+)</name>
        <dbReference type="ChEBI" id="CHEBI:29035"/>
    </cofactor>
</comment>
<evidence type="ECO:0000256" key="6">
    <source>
        <dbReference type="ARBA" id="ARBA00037781"/>
    </source>
</evidence>
<dbReference type="FunFam" id="1.10.3210.10:FF:000012">
    <property type="entry name" value="HD domain containing 3"/>
    <property type="match status" value="1"/>
</dbReference>
<dbReference type="InterPro" id="IPR052194">
    <property type="entry name" value="MESH1"/>
</dbReference>
<dbReference type="CDD" id="cd00077">
    <property type="entry name" value="HDc"/>
    <property type="match status" value="1"/>
</dbReference>
<dbReference type="GeneID" id="42002604"/>
<dbReference type="AlphaFoldDB" id="A0A507CES3"/>
<reference evidence="14 15" key="1">
    <citation type="journal article" date="2019" name="Sci. Rep.">
        <title>Comparative genomics of chytrid fungi reveal insights into the obligate biotrophic and pathogenic lifestyle of Synchytrium endobioticum.</title>
        <authorList>
            <person name="van de Vossenberg B.T.L.H."/>
            <person name="Warris S."/>
            <person name="Nguyen H.D.T."/>
            <person name="van Gent-Pelzer M.P.E."/>
            <person name="Joly D.L."/>
            <person name="van de Geest H.C."/>
            <person name="Bonants P.J.M."/>
            <person name="Smith D.S."/>
            <person name="Levesque C.A."/>
            <person name="van der Lee T.A.J."/>
        </authorList>
    </citation>
    <scope>NUCLEOTIDE SEQUENCE [LARGE SCALE GENOMIC DNA]</scope>
    <source>
        <strain evidence="14 15">JEL517</strain>
    </source>
</reference>
<gene>
    <name evidence="14" type="ORF">SmJEL517_g01379</name>
</gene>
<keyword evidence="15" id="KW-1185">Reference proteome</keyword>
<feature type="compositionally biased region" description="Polar residues" evidence="12">
    <location>
        <begin position="95"/>
        <end position="105"/>
    </location>
</feature>
<feature type="domain" description="HD/PDEase" evidence="13">
    <location>
        <begin position="258"/>
        <end position="366"/>
    </location>
</feature>
<dbReference type="SUPFAM" id="SSF109604">
    <property type="entry name" value="HD-domain/PDEase-like"/>
    <property type="match status" value="1"/>
</dbReference>
<dbReference type="EC" id="3.1.7.2" evidence="5"/>
<name>A0A507CES3_9FUNG</name>
<dbReference type="PANTHER" id="PTHR46246:SF1">
    <property type="entry name" value="GUANOSINE-3',5'-BIS(DIPHOSPHATE) 3'-PYROPHOSPHOHYDROLASE MESH1"/>
    <property type="match status" value="1"/>
</dbReference>
<evidence type="ECO:0000313" key="14">
    <source>
        <dbReference type="EMBL" id="TPX36526.1"/>
    </source>
</evidence>
<dbReference type="GO" id="GO:0046872">
    <property type="term" value="F:metal ion binding"/>
    <property type="evidence" value="ECO:0007669"/>
    <property type="project" value="UniProtKB-KW"/>
</dbReference>
<dbReference type="Proteomes" id="UP000319731">
    <property type="component" value="Unassembled WGS sequence"/>
</dbReference>
<keyword evidence="2" id="KW-0479">Metal-binding</keyword>
<evidence type="ECO:0000256" key="3">
    <source>
        <dbReference type="ARBA" id="ARBA00022801"/>
    </source>
</evidence>
<dbReference type="Pfam" id="PF13328">
    <property type="entry name" value="HD_4"/>
    <property type="match status" value="1"/>
</dbReference>
<dbReference type="PANTHER" id="PTHR46246">
    <property type="entry name" value="GUANOSINE-3',5'-BIS(DIPHOSPHATE) 3'-PYROPHOSPHOHYDROLASE MESH1"/>
    <property type="match status" value="1"/>
</dbReference>
<evidence type="ECO:0000256" key="10">
    <source>
        <dbReference type="ARBA" id="ARBA00041770"/>
    </source>
</evidence>
<comment type="catalytic activity">
    <reaction evidence="11">
        <text>guanosine 3',5'-bis(diphosphate) + H2O = GDP + diphosphate + H(+)</text>
        <dbReference type="Rhea" id="RHEA:14253"/>
        <dbReference type="ChEBI" id="CHEBI:15377"/>
        <dbReference type="ChEBI" id="CHEBI:15378"/>
        <dbReference type="ChEBI" id="CHEBI:33019"/>
        <dbReference type="ChEBI" id="CHEBI:58189"/>
        <dbReference type="ChEBI" id="CHEBI:77828"/>
        <dbReference type="EC" id="3.1.7.2"/>
    </reaction>
</comment>
<dbReference type="STRING" id="1806994.A0A507CES3"/>
<comment type="similarity">
    <text evidence="7">Belongs to the MESH1 family.</text>
</comment>
<dbReference type="RefSeq" id="XP_031026740.1">
    <property type="nucleotide sequence ID" value="XM_031167307.1"/>
</dbReference>
<dbReference type="SMART" id="SM00471">
    <property type="entry name" value="HDc"/>
    <property type="match status" value="1"/>
</dbReference>
<evidence type="ECO:0000256" key="2">
    <source>
        <dbReference type="ARBA" id="ARBA00022723"/>
    </source>
</evidence>
<protein>
    <recommendedName>
        <fullName evidence="8">Guanosine-3',5'-bis(diphosphate) 3'-pyrophosphohydrolase MESH1</fullName>
        <ecNumber evidence="5">3.1.7.2</ecNumber>
    </recommendedName>
    <alternativeName>
        <fullName evidence="9">Metazoan SpoT homolog 1</fullName>
    </alternativeName>
    <alternativeName>
        <fullName evidence="10">Penta-phosphate guanosine-3'-pyrophosphohydrolase</fullName>
    </alternativeName>
</protein>
<evidence type="ECO:0000259" key="13">
    <source>
        <dbReference type="SMART" id="SM00471"/>
    </source>
</evidence>
<evidence type="ECO:0000256" key="8">
    <source>
        <dbReference type="ARBA" id="ARBA00040793"/>
    </source>
</evidence>
<keyword evidence="3" id="KW-0378">Hydrolase</keyword>
<evidence type="ECO:0000256" key="4">
    <source>
        <dbReference type="ARBA" id="ARBA00023211"/>
    </source>
</evidence>
<evidence type="ECO:0000313" key="15">
    <source>
        <dbReference type="Proteomes" id="UP000319731"/>
    </source>
</evidence>
<evidence type="ECO:0000256" key="12">
    <source>
        <dbReference type="SAM" id="MobiDB-lite"/>
    </source>
</evidence>
<keyword evidence="4" id="KW-0464">Manganese</keyword>
<dbReference type="GO" id="GO:0008893">
    <property type="term" value="F:guanosine-3',5'-bis(diphosphate) 3'-diphosphatase activity"/>
    <property type="evidence" value="ECO:0007669"/>
    <property type="project" value="UniProtKB-EC"/>
</dbReference>
<evidence type="ECO:0000256" key="11">
    <source>
        <dbReference type="ARBA" id="ARBA00047968"/>
    </source>
</evidence>
<evidence type="ECO:0000256" key="7">
    <source>
        <dbReference type="ARBA" id="ARBA00038354"/>
    </source>
</evidence>
<accession>A0A507CES3</accession>
<dbReference type="InterPro" id="IPR003607">
    <property type="entry name" value="HD/PDEase_dom"/>
</dbReference>